<name>A0A3Q3DS87_HIPCM</name>
<feature type="transmembrane region" description="Helical" evidence="14">
    <location>
        <begin position="235"/>
        <end position="257"/>
    </location>
</feature>
<dbReference type="InterPro" id="IPR038377">
    <property type="entry name" value="Na/Glc_symporter_sf"/>
</dbReference>
<evidence type="ECO:0000256" key="9">
    <source>
        <dbReference type="ARBA" id="ARBA00023065"/>
    </source>
</evidence>
<evidence type="ECO:0000256" key="6">
    <source>
        <dbReference type="ARBA" id="ARBA00022979"/>
    </source>
</evidence>
<keyword evidence="12" id="KW-0739">Sodium transport</keyword>
<dbReference type="PROSITE" id="PS50283">
    <property type="entry name" value="NA_SOLUT_SYMP_3"/>
    <property type="match status" value="1"/>
</dbReference>
<proteinExistence type="inferred from homology"/>
<keyword evidence="8" id="KW-0915">Sodium</keyword>
<dbReference type="GO" id="GO:0005886">
    <property type="term" value="C:plasma membrane"/>
    <property type="evidence" value="ECO:0007669"/>
    <property type="project" value="TreeGrafter"/>
</dbReference>
<reference evidence="15" key="2">
    <citation type="submission" date="2025-09" db="UniProtKB">
        <authorList>
            <consortium name="Ensembl"/>
        </authorList>
    </citation>
    <scope>IDENTIFICATION</scope>
</reference>
<feature type="transmembrane region" description="Helical" evidence="14">
    <location>
        <begin position="175"/>
        <end position="193"/>
    </location>
</feature>
<keyword evidence="4 14" id="KW-0812">Transmembrane</keyword>
<evidence type="ECO:0000256" key="14">
    <source>
        <dbReference type="SAM" id="Phobius"/>
    </source>
</evidence>
<keyword evidence="3" id="KW-0813">Transport</keyword>
<keyword evidence="6" id="KW-0530">Neurotransmitter biosynthesis</keyword>
<evidence type="ECO:0000256" key="10">
    <source>
        <dbReference type="ARBA" id="ARBA00023136"/>
    </source>
</evidence>
<evidence type="ECO:0000256" key="7">
    <source>
        <dbReference type="ARBA" id="ARBA00022989"/>
    </source>
</evidence>
<comment type="similarity">
    <text evidence="2 13">Belongs to the sodium:solute symporter (SSF) (TC 2.A.21) family.</text>
</comment>
<evidence type="ECO:0000256" key="12">
    <source>
        <dbReference type="ARBA" id="ARBA00023201"/>
    </source>
</evidence>
<dbReference type="Proteomes" id="UP000264820">
    <property type="component" value="Unplaced"/>
</dbReference>
<dbReference type="PANTHER" id="PTHR45897">
    <property type="entry name" value="HIGH-AFFINITY CHOLINE TRANSPORTER 1"/>
    <property type="match status" value="1"/>
</dbReference>
<dbReference type="GO" id="GO:0005307">
    <property type="term" value="F:choline:sodium symporter activity"/>
    <property type="evidence" value="ECO:0007669"/>
    <property type="project" value="TreeGrafter"/>
</dbReference>
<evidence type="ECO:0000256" key="4">
    <source>
        <dbReference type="ARBA" id="ARBA00022692"/>
    </source>
</evidence>
<keyword evidence="5" id="KW-0769">Symport</keyword>
<protein>
    <submittedName>
        <fullName evidence="15">High affinity choline transporter 1-like</fullName>
    </submittedName>
</protein>
<evidence type="ECO:0000256" key="13">
    <source>
        <dbReference type="RuleBase" id="RU362091"/>
    </source>
</evidence>
<dbReference type="InterPro" id="IPR052244">
    <property type="entry name" value="Choline_transporter"/>
</dbReference>
<dbReference type="Pfam" id="PF00474">
    <property type="entry name" value="SSF"/>
    <property type="match status" value="1"/>
</dbReference>
<keyword evidence="9" id="KW-0406">Ion transport</keyword>
<evidence type="ECO:0000256" key="8">
    <source>
        <dbReference type="ARBA" id="ARBA00023053"/>
    </source>
</evidence>
<keyword evidence="16" id="KW-1185">Reference proteome</keyword>
<evidence type="ECO:0000256" key="3">
    <source>
        <dbReference type="ARBA" id="ARBA00022448"/>
    </source>
</evidence>
<comment type="subcellular location">
    <subcellularLocation>
        <location evidence="1">Membrane</location>
        <topology evidence="1">Multi-pass membrane protein</topology>
    </subcellularLocation>
</comment>
<dbReference type="InterPro" id="IPR001734">
    <property type="entry name" value="Na/solute_symporter"/>
</dbReference>
<feature type="transmembrane region" description="Helical" evidence="14">
    <location>
        <begin position="199"/>
        <end position="223"/>
    </location>
</feature>
<sequence>MFLSPAVTDLSQTIHLNESNVHSWIGEVKLEDAGKWTDDFLMVALGGLSCQSLHQRILAAASSSKAQVSCFAAAAFAFIMGIPSVIIGATAASADWNQTEYGLPPPYERGEAGNVLPLALSYITPAWVSVLGIGAIAAAVMSSMDSALLSSASMFTQNIYKTTLRKQASDRELQCVTRICVLLVGLAGAGLAFNRSSILALWMLIADLLYCVVTPQLTCVGLLRSANCYGAISGYTVALLLRVLSGDPALGIPPVLLYPGWREDDGVITQYFPFRTLIAFISLAVVVLVSCLVQLGFNHNVIPQSWDVLDVFKKKIEAEEDETSTPLSHEGNNFVLNTSL</sequence>
<keyword evidence="10 14" id="KW-0472">Membrane</keyword>
<dbReference type="OMA" id="WTETAYS"/>
<evidence type="ECO:0000256" key="5">
    <source>
        <dbReference type="ARBA" id="ARBA00022847"/>
    </source>
</evidence>
<evidence type="ECO:0000313" key="15">
    <source>
        <dbReference type="Ensembl" id="ENSHCOP00000019230.1"/>
    </source>
</evidence>
<feature type="transmembrane region" description="Helical" evidence="14">
    <location>
        <begin position="114"/>
        <end position="140"/>
    </location>
</feature>
<accession>A0A3Q3DS87</accession>
<dbReference type="Gene3D" id="1.20.1730.10">
    <property type="entry name" value="Sodium/glucose cotransporter"/>
    <property type="match status" value="1"/>
</dbReference>
<evidence type="ECO:0000256" key="1">
    <source>
        <dbReference type="ARBA" id="ARBA00004141"/>
    </source>
</evidence>
<evidence type="ECO:0000256" key="2">
    <source>
        <dbReference type="ARBA" id="ARBA00006434"/>
    </source>
</evidence>
<dbReference type="PANTHER" id="PTHR45897:SF5">
    <property type="entry name" value="HIGH AFFINITY CHOLINE TRANSPORTER 1"/>
    <property type="match status" value="1"/>
</dbReference>
<organism evidence="15 16">
    <name type="scientific">Hippocampus comes</name>
    <name type="common">Tiger tail seahorse</name>
    <dbReference type="NCBI Taxonomy" id="109280"/>
    <lineage>
        <taxon>Eukaryota</taxon>
        <taxon>Metazoa</taxon>
        <taxon>Chordata</taxon>
        <taxon>Craniata</taxon>
        <taxon>Vertebrata</taxon>
        <taxon>Euteleostomi</taxon>
        <taxon>Actinopterygii</taxon>
        <taxon>Neopterygii</taxon>
        <taxon>Teleostei</taxon>
        <taxon>Neoteleostei</taxon>
        <taxon>Acanthomorphata</taxon>
        <taxon>Syngnathiaria</taxon>
        <taxon>Syngnathiformes</taxon>
        <taxon>Syngnathoidei</taxon>
        <taxon>Syngnathidae</taxon>
        <taxon>Hippocampus</taxon>
    </lineage>
</organism>
<dbReference type="GO" id="GO:0008292">
    <property type="term" value="P:acetylcholine biosynthetic process"/>
    <property type="evidence" value="ECO:0007669"/>
    <property type="project" value="TreeGrafter"/>
</dbReference>
<evidence type="ECO:0000256" key="11">
    <source>
        <dbReference type="ARBA" id="ARBA00023180"/>
    </source>
</evidence>
<evidence type="ECO:0000313" key="16">
    <source>
        <dbReference type="Proteomes" id="UP000264820"/>
    </source>
</evidence>
<feature type="transmembrane region" description="Helical" evidence="14">
    <location>
        <begin position="71"/>
        <end position="94"/>
    </location>
</feature>
<reference evidence="15" key="1">
    <citation type="submission" date="2025-08" db="UniProtKB">
        <authorList>
            <consortium name="Ensembl"/>
        </authorList>
    </citation>
    <scope>IDENTIFICATION</scope>
</reference>
<dbReference type="STRING" id="109280.ENSHCOP00000019230"/>
<keyword evidence="7 14" id="KW-1133">Transmembrane helix</keyword>
<dbReference type="GeneTree" id="ENSGT00940000163454"/>
<keyword evidence="11" id="KW-0325">Glycoprotein</keyword>
<feature type="transmembrane region" description="Helical" evidence="14">
    <location>
        <begin position="277"/>
        <end position="297"/>
    </location>
</feature>
<dbReference type="Ensembl" id="ENSHCOT00000009272.1">
    <property type="protein sequence ID" value="ENSHCOP00000019230.1"/>
    <property type="gene ID" value="ENSHCOG00000004385.1"/>
</dbReference>
<dbReference type="AlphaFoldDB" id="A0A3Q3DS87"/>